<protein>
    <submittedName>
        <fullName evidence="1">Uncharacterized protein</fullName>
    </submittedName>
</protein>
<dbReference type="VEuPathDB" id="FungiDB:PCH_Pc21g22130"/>
<dbReference type="Proteomes" id="UP000000724">
    <property type="component" value="Contig Pc00c21"/>
</dbReference>
<sequence>MAVGGTSLTSHILQLVDKTRLKDSRTLTTYQIQSVENRGKNTECTANLLLNQNGREKKRGGEKRCETYWVGLIEDLSRGIWTRQPKKKAVNTEFNACLLLFPSTASFLGFGFSSHLVVDDYLGIYWDNQVDQSSIDLLPLQFGSTSARAGNSTRSSPSTPSRLVAMLRRTGKDEVLYKFSKGCGIRTQP</sequence>
<dbReference type="AlphaFoldDB" id="B6HMZ4"/>
<keyword evidence="2" id="KW-1185">Reference proteome</keyword>
<proteinExistence type="predicted"/>
<dbReference type="EMBL" id="AM920436">
    <property type="protein sequence ID" value="CAP97110.1"/>
    <property type="molecule type" value="Genomic_DNA"/>
</dbReference>
<reference evidence="1 2" key="1">
    <citation type="journal article" date="2008" name="Nat. Biotechnol.">
        <title>Genome sequencing and analysis of the filamentous fungus Penicillium chrysogenum.</title>
        <authorList>
            <person name="van den Berg M.A."/>
            <person name="Albang R."/>
            <person name="Albermann K."/>
            <person name="Badger J.H."/>
            <person name="Daran J.-M."/>
            <person name="Driessen A.J.M."/>
            <person name="Garcia-Estrada C."/>
            <person name="Fedorova N.D."/>
            <person name="Harris D.M."/>
            <person name="Heijne W.H.M."/>
            <person name="Joardar V.S."/>
            <person name="Kiel J.A.K.W."/>
            <person name="Kovalchuk A."/>
            <person name="Martin J.F."/>
            <person name="Nierman W.C."/>
            <person name="Nijland J.G."/>
            <person name="Pronk J.T."/>
            <person name="Roubos J.A."/>
            <person name="van der Klei I.J."/>
            <person name="van Peij N.N.M.E."/>
            <person name="Veenhuis M."/>
            <person name="von Doehren H."/>
            <person name="Wagner C."/>
            <person name="Wortman J.R."/>
            <person name="Bovenberg R.A.L."/>
        </authorList>
    </citation>
    <scope>NUCLEOTIDE SEQUENCE [LARGE SCALE GENOMIC DNA]</scope>
    <source>
        <strain evidence="2">ATCC 28089 / DSM 1075 / NRRL 1951 / Wisconsin 54-1255</strain>
    </source>
</reference>
<evidence type="ECO:0000313" key="2">
    <source>
        <dbReference type="Proteomes" id="UP000000724"/>
    </source>
</evidence>
<organism evidence="1 2">
    <name type="scientific">Penicillium rubens (strain ATCC 28089 / DSM 1075 / NRRL 1951 / Wisconsin 54-1255)</name>
    <name type="common">Penicillium chrysogenum</name>
    <dbReference type="NCBI Taxonomy" id="500485"/>
    <lineage>
        <taxon>Eukaryota</taxon>
        <taxon>Fungi</taxon>
        <taxon>Dikarya</taxon>
        <taxon>Ascomycota</taxon>
        <taxon>Pezizomycotina</taxon>
        <taxon>Eurotiomycetes</taxon>
        <taxon>Eurotiomycetidae</taxon>
        <taxon>Eurotiales</taxon>
        <taxon>Aspergillaceae</taxon>
        <taxon>Penicillium</taxon>
        <taxon>Penicillium chrysogenum species complex</taxon>
    </lineage>
</organism>
<accession>B6HMZ4</accession>
<name>B6HMZ4_PENRW</name>
<gene>
    <name evidence="1" type="ORF">Pc21g22130</name>
    <name evidence="1" type="ORF">PCH_Pc21g22130</name>
</gene>
<dbReference type="HOGENOM" id="CLU_1434875_0_0_1"/>
<evidence type="ECO:0000313" key="1">
    <source>
        <dbReference type="EMBL" id="CAP97110.1"/>
    </source>
</evidence>